<comment type="caution">
    <text evidence="4">The sequence shown here is derived from an EMBL/GenBank/DDBJ whole genome shotgun (WGS) entry which is preliminary data.</text>
</comment>
<sequence length="280" mass="30146">MRASHVSRRAVLRWIGAASLGAPALAARAAALDRIRERGTLTVALYKDMPPFHVDGKGIDVQLAQALADALGVKLSMLPFNADENMGDDLRNMVWRGHYLGFGPADVLMHVPVDKPLIDETPQARIFAPYYRERVVVARRLDRLPQLDSLSALGDAKVAVPGQTLAGWLMIGADGGAYRNQLVTQWKDGAEAARALQRGEFPAAAGLASEMESVLRGDARFAIAPLPSPRVQRNGWAVGMAVKKDATDLAQALQAGINDLAADGRLRKIFEGANVAWQAP</sequence>
<keyword evidence="1 2" id="KW-0732">Signal</keyword>
<dbReference type="InterPro" id="IPR001638">
    <property type="entry name" value="Solute-binding_3/MltF_N"/>
</dbReference>
<dbReference type="EMBL" id="JBBKZU010000015">
    <property type="protein sequence ID" value="MEJ8814807.1"/>
    <property type="molecule type" value="Genomic_DNA"/>
</dbReference>
<dbReference type="PANTHER" id="PTHR35936">
    <property type="entry name" value="MEMBRANE-BOUND LYTIC MUREIN TRANSGLYCOSYLASE F"/>
    <property type="match status" value="1"/>
</dbReference>
<organism evidence="4 5">
    <name type="scientific">Variovorax ureilyticus</name>
    <dbReference type="NCBI Taxonomy" id="1836198"/>
    <lineage>
        <taxon>Bacteria</taxon>
        <taxon>Pseudomonadati</taxon>
        <taxon>Pseudomonadota</taxon>
        <taxon>Betaproteobacteria</taxon>
        <taxon>Burkholderiales</taxon>
        <taxon>Comamonadaceae</taxon>
        <taxon>Variovorax</taxon>
    </lineage>
</organism>
<evidence type="ECO:0000256" key="1">
    <source>
        <dbReference type="ARBA" id="ARBA00022729"/>
    </source>
</evidence>
<dbReference type="RefSeq" id="WP_340360035.1">
    <property type="nucleotide sequence ID" value="NZ_JBBKZU010000015.1"/>
</dbReference>
<evidence type="ECO:0000313" key="4">
    <source>
        <dbReference type="EMBL" id="MEJ8814807.1"/>
    </source>
</evidence>
<dbReference type="InterPro" id="IPR006311">
    <property type="entry name" value="TAT_signal"/>
</dbReference>
<reference evidence="4 5" key="1">
    <citation type="submission" date="2024-03" db="EMBL/GenBank/DDBJ databases">
        <title>Novel species of the genus Variovorax.</title>
        <authorList>
            <person name="Liu Q."/>
            <person name="Xin Y.-H."/>
        </authorList>
    </citation>
    <scope>NUCLEOTIDE SEQUENCE [LARGE SCALE GENOMIC DNA]</scope>
    <source>
        <strain evidence="4 5">KACC 18899</strain>
    </source>
</reference>
<dbReference type="SMART" id="SM00062">
    <property type="entry name" value="PBPb"/>
    <property type="match status" value="1"/>
</dbReference>
<feature type="chain" id="PRO_5046985280" evidence="2">
    <location>
        <begin position="27"/>
        <end position="280"/>
    </location>
</feature>
<evidence type="ECO:0000256" key="2">
    <source>
        <dbReference type="SAM" id="SignalP"/>
    </source>
</evidence>
<dbReference type="PROSITE" id="PS51318">
    <property type="entry name" value="TAT"/>
    <property type="match status" value="1"/>
</dbReference>
<keyword evidence="5" id="KW-1185">Reference proteome</keyword>
<evidence type="ECO:0000259" key="3">
    <source>
        <dbReference type="SMART" id="SM00062"/>
    </source>
</evidence>
<dbReference type="PANTHER" id="PTHR35936:SF17">
    <property type="entry name" value="ARGININE-BINDING EXTRACELLULAR PROTEIN ARTP"/>
    <property type="match status" value="1"/>
</dbReference>
<protein>
    <submittedName>
        <fullName evidence="4">Transporter substrate-binding domain-containing protein</fullName>
    </submittedName>
</protein>
<gene>
    <name evidence="4" type="ORF">WKW77_27295</name>
</gene>
<dbReference type="Gene3D" id="3.40.190.10">
    <property type="entry name" value="Periplasmic binding protein-like II"/>
    <property type="match status" value="2"/>
</dbReference>
<proteinExistence type="predicted"/>
<dbReference type="SUPFAM" id="SSF53850">
    <property type="entry name" value="Periplasmic binding protein-like II"/>
    <property type="match status" value="1"/>
</dbReference>
<evidence type="ECO:0000313" key="5">
    <source>
        <dbReference type="Proteomes" id="UP001365846"/>
    </source>
</evidence>
<dbReference type="Proteomes" id="UP001365846">
    <property type="component" value="Unassembled WGS sequence"/>
</dbReference>
<feature type="signal peptide" evidence="2">
    <location>
        <begin position="1"/>
        <end position="26"/>
    </location>
</feature>
<feature type="domain" description="Solute-binding protein family 3/N-terminal" evidence="3">
    <location>
        <begin position="40"/>
        <end position="273"/>
    </location>
</feature>
<name>A0ABU8VMB7_9BURK</name>
<accession>A0ABU8VMB7</accession>